<comment type="similarity">
    <text evidence="1">Belongs to the HicA mRNA interferase family.</text>
</comment>
<dbReference type="GO" id="GO:0004519">
    <property type="term" value="F:endonuclease activity"/>
    <property type="evidence" value="ECO:0007669"/>
    <property type="project" value="UniProtKB-KW"/>
</dbReference>
<keyword evidence="7" id="KW-0346">Stress response</keyword>
<comment type="caution">
    <text evidence="8">The sequence shown here is derived from an EMBL/GenBank/DDBJ whole genome shotgun (WGS) entry which is preliminary data.</text>
</comment>
<dbReference type="SUPFAM" id="SSF54786">
    <property type="entry name" value="YcfA/nrd intein domain"/>
    <property type="match status" value="1"/>
</dbReference>
<dbReference type="Gene3D" id="3.30.920.30">
    <property type="entry name" value="Hypothetical protein"/>
    <property type="match status" value="1"/>
</dbReference>
<dbReference type="Pfam" id="PF07927">
    <property type="entry name" value="HicA_toxin"/>
    <property type="match status" value="1"/>
</dbReference>
<dbReference type="GO" id="GO:0003729">
    <property type="term" value="F:mRNA binding"/>
    <property type="evidence" value="ECO:0007669"/>
    <property type="project" value="InterPro"/>
</dbReference>
<evidence type="ECO:0000256" key="2">
    <source>
        <dbReference type="ARBA" id="ARBA00022649"/>
    </source>
</evidence>
<accession>A0A399EQC5</accession>
<gene>
    <name evidence="8" type="ORF">Mrose_02690</name>
</gene>
<dbReference type="InterPro" id="IPR038570">
    <property type="entry name" value="HicA_sf"/>
</dbReference>
<protein>
    <submittedName>
        <fullName evidence="8">HicA toxin of bacterial toxin-antitoxin system</fullName>
    </submittedName>
</protein>
<evidence type="ECO:0000256" key="7">
    <source>
        <dbReference type="ARBA" id="ARBA00023016"/>
    </source>
</evidence>
<dbReference type="AlphaFoldDB" id="A0A399EQC5"/>
<evidence type="ECO:0000313" key="8">
    <source>
        <dbReference type="EMBL" id="RIH84341.1"/>
    </source>
</evidence>
<evidence type="ECO:0000256" key="1">
    <source>
        <dbReference type="ARBA" id="ARBA00006620"/>
    </source>
</evidence>
<keyword evidence="6" id="KW-0694">RNA-binding</keyword>
<reference evidence="8 9" key="1">
    <citation type="submission" date="2018-08" db="EMBL/GenBank/DDBJ databases">
        <title>Meiothermus roseus NBRC 110900 genome sequencing project.</title>
        <authorList>
            <person name="Da Costa M.S."/>
            <person name="Albuquerque L."/>
            <person name="Raposo P."/>
            <person name="Froufe H.J.C."/>
            <person name="Barroso C.S."/>
            <person name="Egas C."/>
        </authorList>
    </citation>
    <scope>NUCLEOTIDE SEQUENCE [LARGE SCALE GENOMIC DNA]</scope>
    <source>
        <strain evidence="8 9">NBRC 110900</strain>
    </source>
</reference>
<evidence type="ECO:0000256" key="3">
    <source>
        <dbReference type="ARBA" id="ARBA00022722"/>
    </source>
</evidence>
<evidence type="ECO:0000313" key="9">
    <source>
        <dbReference type="Proteomes" id="UP000265341"/>
    </source>
</evidence>
<name>A0A399EQC5_9DEIN</name>
<evidence type="ECO:0000256" key="6">
    <source>
        <dbReference type="ARBA" id="ARBA00022884"/>
    </source>
</evidence>
<keyword evidence="4" id="KW-0255">Endonuclease</keyword>
<evidence type="ECO:0000256" key="5">
    <source>
        <dbReference type="ARBA" id="ARBA00022801"/>
    </source>
</evidence>
<dbReference type="Proteomes" id="UP000265341">
    <property type="component" value="Unassembled WGS sequence"/>
</dbReference>
<keyword evidence="5" id="KW-0378">Hydrolase</keyword>
<proteinExistence type="inferred from homology"/>
<dbReference type="GO" id="GO:0016787">
    <property type="term" value="F:hydrolase activity"/>
    <property type="evidence" value="ECO:0007669"/>
    <property type="project" value="UniProtKB-KW"/>
</dbReference>
<dbReference type="RefSeq" id="WP_182482817.1">
    <property type="nucleotide sequence ID" value="NZ_QWLA01000059.1"/>
</dbReference>
<sequence>MGQLEKLIEKMRRLPPEMTYEEVAKVLIAHGWCEVRSKGSHHVFRHLDGRMVTIPKVGGKVVKTTYLKQVLKLISGE</sequence>
<keyword evidence="9" id="KW-1185">Reference proteome</keyword>
<dbReference type="InterPro" id="IPR012933">
    <property type="entry name" value="HicA_mRNA_interferase"/>
</dbReference>
<keyword evidence="3" id="KW-0540">Nuclease</keyword>
<dbReference type="EMBL" id="QWLA01000059">
    <property type="protein sequence ID" value="RIH84341.1"/>
    <property type="molecule type" value="Genomic_DNA"/>
</dbReference>
<organism evidence="8 9">
    <name type="scientific">Calidithermus roseus</name>
    <dbReference type="NCBI Taxonomy" id="1644118"/>
    <lineage>
        <taxon>Bacteria</taxon>
        <taxon>Thermotogati</taxon>
        <taxon>Deinococcota</taxon>
        <taxon>Deinococci</taxon>
        <taxon>Thermales</taxon>
        <taxon>Thermaceae</taxon>
        <taxon>Calidithermus</taxon>
    </lineage>
</organism>
<keyword evidence="2" id="KW-1277">Toxin-antitoxin system</keyword>
<evidence type="ECO:0000256" key="4">
    <source>
        <dbReference type="ARBA" id="ARBA00022759"/>
    </source>
</evidence>